<dbReference type="Proteomes" id="UP000887580">
    <property type="component" value="Unplaced"/>
</dbReference>
<evidence type="ECO:0000313" key="2">
    <source>
        <dbReference type="WBParaSite" id="PS1159_v2.g1188.t1"/>
    </source>
</evidence>
<sequence length="266" mass="29675">PIIKCQDCTYYIYISIGVSAIIILIILSINLIVCCCCWERQRRRRRKKQQQTPSPAPNEIIIQEQKEPEKQEIQNIEKTANLKPKIQSLNPKTAIKASARTGKENTTIAIATTAREGNNKTTATAKPPAAAGFAPPQKSLNTDSTQPTLSLDITQPKTESEMTPDEMENLAFLTLDPGKRFRIFNTAVKMAEKIAESHGFWINDRDPTVPGDEEAWLKKHADNLVRACVEIHGVPVPGMYINLFFKNCSLEKNSLKSAKTVLISKS</sequence>
<protein>
    <submittedName>
        <fullName evidence="2">Uncharacterized protein</fullName>
    </submittedName>
</protein>
<organism evidence="1 2">
    <name type="scientific">Panagrolaimus sp. PS1159</name>
    <dbReference type="NCBI Taxonomy" id="55785"/>
    <lineage>
        <taxon>Eukaryota</taxon>
        <taxon>Metazoa</taxon>
        <taxon>Ecdysozoa</taxon>
        <taxon>Nematoda</taxon>
        <taxon>Chromadorea</taxon>
        <taxon>Rhabditida</taxon>
        <taxon>Tylenchina</taxon>
        <taxon>Panagrolaimomorpha</taxon>
        <taxon>Panagrolaimoidea</taxon>
        <taxon>Panagrolaimidae</taxon>
        <taxon>Panagrolaimus</taxon>
    </lineage>
</organism>
<dbReference type="WBParaSite" id="PS1159_v2.g1188.t1">
    <property type="protein sequence ID" value="PS1159_v2.g1188.t1"/>
    <property type="gene ID" value="PS1159_v2.g1188"/>
</dbReference>
<reference evidence="2" key="1">
    <citation type="submission" date="2022-11" db="UniProtKB">
        <authorList>
            <consortium name="WormBaseParasite"/>
        </authorList>
    </citation>
    <scope>IDENTIFICATION</scope>
</reference>
<name>A0AC35EXX0_9BILA</name>
<proteinExistence type="predicted"/>
<accession>A0AC35EXX0</accession>
<evidence type="ECO:0000313" key="1">
    <source>
        <dbReference type="Proteomes" id="UP000887580"/>
    </source>
</evidence>